<dbReference type="Pfam" id="PF00083">
    <property type="entry name" value="Sugar_tr"/>
    <property type="match status" value="1"/>
</dbReference>
<dbReference type="AlphaFoldDB" id="A0AAV9QIW8"/>
<protein>
    <recommendedName>
        <fullName evidence="7">Major facilitator superfamily (MFS) profile domain-containing protein</fullName>
    </recommendedName>
</protein>
<feature type="domain" description="Major facilitator superfamily (MFS) profile" evidence="7">
    <location>
        <begin position="1"/>
        <end position="447"/>
    </location>
</feature>
<dbReference type="Proteomes" id="UP001345827">
    <property type="component" value="Unassembled WGS sequence"/>
</dbReference>
<dbReference type="GO" id="GO:0016020">
    <property type="term" value="C:membrane"/>
    <property type="evidence" value="ECO:0007669"/>
    <property type="project" value="UniProtKB-SubCell"/>
</dbReference>
<name>A0AAV9QIW8_9PEZI</name>
<dbReference type="InterPro" id="IPR005828">
    <property type="entry name" value="MFS_sugar_transport-like"/>
</dbReference>
<feature type="transmembrane region" description="Helical" evidence="6">
    <location>
        <begin position="294"/>
        <end position="315"/>
    </location>
</feature>
<feature type="transmembrane region" description="Helical" evidence="6">
    <location>
        <begin position="260"/>
        <end position="282"/>
    </location>
</feature>
<dbReference type="InterPro" id="IPR036259">
    <property type="entry name" value="MFS_trans_sf"/>
</dbReference>
<dbReference type="InterPro" id="IPR020846">
    <property type="entry name" value="MFS_dom"/>
</dbReference>
<dbReference type="EMBL" id="JAXLQG010000001">
    <property type="protein sequence ID" value="KAK5545083.1"/>
    <property type="molecule type" value="Genomic_DNA"/>
</dbReference>
<feature type="transmembrane region" description="Helical" evidence="6">
    <location>
        <begin position="90"/>
        <end position="107"/>
    </location>
</feature>
<dbReference type="Gene3D" id="1.20.1250.20">
    <property type="entry name" value="MFS general substrate transporter like domains"/>
    <property type="match status" value="1"/>
</dbReference>
<gene>
    <name evidence="8" type="ORF">LTR25_000090</name>
</gene>
<sequence length="489" mass="52950">MTSAELKCENAAHAEVLPDRVQDSNDLDSTIHHPKGWWSWRLVASMVTVGLSMGLFGYDNSFAAPLVALPLFIAKYQGSGVSFTARNLDLMVPVPLVGAAMGVFIAAPVMERLGHLGVSVLTTTAPLYLSELVPAHFRGRAIGFCIAGVSAVGIIATTIVWATAKLTDDRSYKIPLGVQAACPVLFGILTLFCPESPLWDVQHDKHESARRTLMMLRNGKTDIVEAELSMLQRSIAMDVERRAQGHFWDIFKPAHLKRTLTAGALLCLNQVSGLILVATYSTVILVQSGVANPFQITVIISCLQFLGTVIGPVLVDKVGRRPVALVGFSILFVLDIVAGSLAAAGLTTDGQRLGLAATFILFGFFNSASFQSLAYVLPTEIPTTALREPTVAWSVFWSYVTAIITTFAVPQLTAADAANLGAKTAFIFAGCVFVTVLWTYFYIPETKARTMAEIDEMYSVKLPMRRWRDYKCEVVSSTAAELGAGKEFS</sequence>
<evidence type="ECO:0000256" key="4">
    <source>
        <dbReference type="ARBA" id="ARBA00022989"/>
    </source>
</evidence>
<comment type="caution">
    <text evidence="8">The sequence shown here is derived from an EMBL/GenBank/DDBJ whole genome shotgun (WGS) entry which is preliminary data.</text>
</comment>
<evidence type="ECO:0000256" key="2">
    <source>
        <dbReference type="ARBA" id="ARBA00010992"/>
    </source>
</evidence>
<feature type="transmembrane region" description="Helical" evidence="6">
    <location>
        <begin position="38"/>
        <end position="56"/>
    </location>
</feature>
<feature type="transmembrane region" description="Helical" evidence="6">
    <location>
        <begin position="174"/>
        <end position="193"/>
    </location>
</feature>
<comment type="subcellular location">
    <subcellularLocation>
        <location evidence="1">Membrane</location>
        <topology evidence="1">Multi-pass membrane protein</topology>
    </subcellularLocation>
</comment>
<keyword evidence="5 6" id="KW-0472">Membrane</keyword>
<feature type="transmembrane region" description="Helical" evidence="6">
    <location>
        <begin position="390"/>
        <end position="412"/>
    </location>
</feature>
<dbReference type="PROSITE" id="PS50850">
    <property type="entry name" value="MFS"/>
    <property type="match status" value="1"/>
</dbReference>
<dbReference type="PANTHER" id="PTHR48022:SF27">
    <property type="entry name" value="MAJOR FACILITATOR SUPERFAMILY (MFS) PROFILE DOMAIN-CONTAINING PROTEIN"/>
    <property type="match status" value="1"/>
</dbReference>
<evidence type="ECO:0000256" key="6">
    <source>
        <dbReference type="SAM" id="Phobius"/>
    </source>
</evidence>
<evidence type="ECO:0000256" key="3">
    <source>
        <dbReference type="ARBA" id="ARBA00022692"/>
    </source>
</evidence>
<reference evidence="8 9" key="1">
    <citation type="submission" date="2023-06" db="EMBL/GenBank/DDBJ databases">
        <title>Black Yeasts Isolated from many extreme environments.</title>
        <authorList>
            <person name="Coleine C."/>
            <person name="Stajich J.E."/>
            <person name="Selbmann L."/>
        </authorList>
    </citation>
    <scope>NUCLEOTIDE SEQUENCE [LARGE SCALE GENOMIC DNA]</scope>
    <source>
        <strain evidence="8 9">CCFEE 5887</strain>
    </source>
</reference>
<evidence type="ECO:0000256" key="1">
    <source>
        <dbReference type="ARBA" id="ARBA00004141"/>
    </source>
</evidence>
<keyword evidence="3 6" id="KW-0812">Transmembrane</keyword>
<dbReference type="SUPFAM" id="SSF103473">
    <property type="entry name" value="MFS general substrate transporter"/>
    <property type="match status" value="1"/>
</dbReference>
<evidence type="ECO:0000313" key="8">
    <source>
        <dbReference type="EMBL" id="KAK5545083.1"/>
    </source>
</evidence>
<feature type="transmembrane region" description="Helical" evidence="6">
    <location>
        <begin position="322"/>
        <end position="347"/>
    </location>
</feature>
<organism evidence="8 9">
    <name type="scientific">Vermiconidia calcicola</name>
    <dbReference type="NCBI Taxonomy" id="1690605"/>
    <lineage>
        <taxon>Eukaryota</taxon>
        <taxon>Fungi</taxon>
        <taxon>Dikarya</taxon>
        <taxon>Ascomycota</taxon>
        <taxon>Pezizomycotina</taxon>
        <taxon>Dothideomycetes</taxon>
        <taxon>Dothideomycetidae</taxon>
        <taxon>Mycosphaerellales</taxon>
        <taxon>Extremaceae</taxon>
        <taxon>Vermiconidia</taxon>
    </lineage>
</organism>
<comment type="similarity">
    <text evidence="2">Belongs to the major facilitator superfamily. Sugar transporter (TC 2.A.1.1) family.</text>
</comment>
<evidence type="ECO:0000256" key="5">
    <source>
        <dbReference type="ARBA" id="ARBA00023136"/>
    </source>
</evidence>
<feature type="transmembrane region" description="Helical" evidence="6">
    <location>
        <begin position="141"/>
        <end position="162"/>
    </location>
</feature>
<proteinExistence type="inferred from homology"/>
<accession>A0AAV9QIW8</accession>
<keyword evidence="4 6" id="KW-1133">Transmembrane helix</keyword>
<evidence type="ECO:0000259" key="7">
    <source>
        <dbReference type="PROSITE" id="PS50850"/>
    </source>
</evidence>
<dbReference type="InterPro" id="IPR050360">
    <property type="entry name" value="MFS_Sugar_Transporters"/>
</dbReference>
<dbReference type="GO" id="GO:0005351">
    <property type="term" value="F:carbohydrate:proton symporter activity"/>
    <property type="evidence" value="ECO:0007669"/>
    <property type="project" value="TreeGrafter"/>
</dbReference>
<dbReference type="PANTHER" id="PTHR48022">
    <property type="entry name" value="PLASTIDIC GLUCOSE TRANSPORTER 4"/>
    <property type="match status" value="1"/>
</dbReference>
<keyword evidence="9" id="KW-1185">Reference proteome</keyword>
<feature type="transmembrane region" description="Helical" evidence="6">
    <location>
        <begin position="113"/>
        <end position="129"/>
    </location>
</feature>
<evidence type="ECO:0000313" key="9">
    <source>
        <dbReference type="Proteomes" id="UP001345827"/>
    </source>
</evidence>
<feature type="transmembrane region" description="Helical" evidence="6">
    <location>
        <begin position="424"/>
        <end position="443"/>
    </location>
</feature>
<feature type="transmembrane region" description="Helical" evidence="6">
    <location>
        <begin position="62"/>
        <end position="78"/>
    </location>
</feature>
<feature type="transmembrane region" description="Helical" evidence="6">
    <location>
        <begin position="353"/>
        <end position="378"/>
    </location>
</feature>